<evidence type="ECO:0000313" key="3">
    <source>
        <dbReference type="Proteomes" id="UP000030652"/>
    </source>
</evidence>
<dbReference type="InterPro" id="IPR032686">
    <property type="entry name" value="PFO_beta_C"/>
</dbReference>
<protein>
    <submittedName>
        <fullName evidence="2">2-oxoglutarate ferredoxin oxidoreductase beta subunit</fullName>
    </submittedName>
</protein>
<reference evidence="2 3" key="1">
    <citation type="submission" date="2014-10" db="EMBL/GenBank/DDBJ databases">
        <title>Draft genome of anammox bacterium scalindua brodae, obtained using differential coverage binning of sequence data from two enrichment reactors.</title>
        <authorList>
            <person name="Speth D.R."/>
            <person name="Russ L."/>
            <person name="Kartal B."/>
            <person name="Op den Camp H.J."/>
            <person name="Dutilh B.E."/>
            <person name="Jetten M.S."/>
        </authorList>
    </citation>
    <scope>NUCLEOTIDE SEQUENCE [LARGE SCALE GENOMIC DNA]</scope>
    <source>
        <strain evidence="2">RU1</strain>
    </source>
</reference>
<dbReference type="Proteomes" id="UP000030652">
    <property type="component" value="Unassembled WGS sequence"/>
</dbReference>
<dbReference type="InterPro" id="IPR029061">
    <property type="entry name" value="THDP-binding"/>
</dbReference>
<dbReference type="Pfam" id="PF12367">
    <property type="entry name" value="PFO_beta_C"/>
    <property type="match status" value="1"/>
</dbReference>
<evidence type="ECO:0000259" key="1">
    <source>
        <dbReference type="Pfam" id="PF12367"/>
    </source>
</evidence>
<accession>A0A0B0EJ03</accession>
<organism evidence="2 3">
    <name type="scientific">Candidatus Scalindua brodae</name>
    <dbReference type="NCBI Taxonomy" id="237368"/>
    <lineage>
        <taxon>Bacteria</taxon>
        <taxon>Pseudomonadati</taxon>
        <taxon>Planctomycetota</taxon>
        <taxon>Candidatus Brocadiia</taxon>
        <taxon>Candidatus Brocadiales</taxon>
        <taxon>Candidatus Scalinduaceae</taxon>
        <taxon>Candidatus Scalindua</taxon>
    </lineage>
</organism>
<name>A0A0B0EJ03_9BACT</name>
<dbReference type="PATRIC" id="fig|237368.3.peg.1307"/>
<dbReference type="SUPFAM" id="SSF52518">
    <property type="entry name" value="Thiamin diphosphate-binding fold (THDP-binding)"/>
    <property type="match status" value="1"/>
</dbReference>
<dbReference type="Gene3D" id="3.40.50.970">
    <property type="match status" value="1"/>
</dbReference>
<dbReference type="eggNOG" id="COG1013">
    <property type="taxonomic scope" value="Bacteria"/>
</dbReference>
<dbReference type="EMBL" id="JRYO01000081">
    <property type="protein sequence ID" value="KHE93032.1"/>
    <property type="molecule type" value="Genomic_DNA"/>
</dbReference>
<sequence length="130" mass="14772">MDPIALSLIYGSTFVARGYSGPSKLNDLINLIRQAMEHKGFSFIHVLSPCITYNKVVTFQSLNAQVVDIDEKHEITDRNEALALALREEKLYVGLFYKITKPTFGERLITISEKCGKRGLDIERLYVNFT</sequence>
<feature type="domain" description="Pyruvate ferredoxin oxidoreductase beta subunit C-terminal" evidence="1">
    <location>
        <begin position="50"/>
        <end position="111"/>
    </location>
</feature>
<proteinExistence type="predicted"/>
<gene>
    <name evidence="2" type="ORF">SCABRO_01195</name>
</gene>
<evidence type="ECO:0000313" key="2">
    <source>
        <dbReference type="EMBL" id="KHE93032.1"/>
    </source>
</evidence>
<comment type="caution">
    <text evidence="2">The sequence shown here is derived from an EMBL/GenBank/DDBJ whole genome shotgun (WGS) entry which is preliminary data.</text>
</comment>
<dbReference type="AlphaFoldDB" id="A0A0B0EJ03"/>